<dbReference type="EMBL" id="KN833102">
    <property type="protein sequence ID" value="KIM72911.1"/>
    <property type="molecule type" value="Genomic_DNA"/>
</dbReference>
<dbReference type="InParanoid" id="A0A0C3EYU0"/>
<reference evidence="2" key="2">
    <citation type="submission" date="2015-01" db="EMBL/GenBank/DDBJ databases">
        <title>Evolutionary Origins and Diversification of the Mycorrhizal Mutualists.</title>
        <authorList>
            <consortium name="DOE Joint Genome Institute"/>
            <consortium name="Mycorrhizal Genomics Consortium"/>
            <person name="Kohler A."/>
            <person name="Kuo A."/>
            <person name="Nagy L.G."/>
            <person name="Floudas D."/>
            <person name="Copeland A."/>
            <person name="Barry K.W."/>
            <person name="Cichocki N."/>
            <person name="Veneault-Fourrey C."/>
            <person name="LaButti K."/>
            <person name="Lindquist E.A."/>
            <person name="Lipzen A."/>
            <person name="Lundell T."/>
            <person name="Morin E."/>
            <person name="Murat C."/>
            <person name="Riley R."/>
            <person name="Ohm R."/>
            <person name="Sun H."/>
            <person name="Tunlid A."/>
            <person name="Henrissat B."/>
            <person name="Grigoriev I.V."/>
            <person name="Hibbett D.S."/>
            <person name="Martin F."/>
        </authorList>
    </citation>
    <scope>NUCLEOTIDE SEQUENCE [LARGE SCALE GENOMIC DNA]</scope>
    <source>
        <strain evidence="2">F 1598</strain>
    </source>
</reference>
<gene>
    <name evidence="1" type="ORF">PILCRDRAFT_736216</name>
</gene>
<keyword evidence="2" id="KW-1185">Reference proteome</keyword>
<protein>
    <submittedName>
        <fullName evidence="1">Uncharacterized protein</fullName>
    </submittedName>
</protein>
<sequence>MCGTYWKYSATTDVVLPNHKDICGLHNGVSFPIIAKQMRVPVSCCRIPTVHIVLLNHRTCTA</sequence>
<reference evidence="1 2" key="1">
    <citation type="submission" date="2014-04" db="EMBL/GenBank/DDBJ databases">
        <authorList>
            <consortium name="DOE Joint Genome Institute"/>
            <person name="Kuo A."/>
            <person name="Tarkka M."/>
            <person name="Buscot F."/>
            <person name="Kohler A."/>
            <person name="Nagy L.G."/>
            <person name="Floudas D."/>
            <person name="Copeland A."/>
            <person name="Barry K.W."/>
            <person name="Cichocki N."/>
            <person name="Veneault-Fourrey C."/>
            <person name="LaButti K."/>
            <person name="Lindquist E.A."/>
            <person name="Lipzen A."/>
            <person name="Lundell T."/>
            <person name="Morin E."/>
            <person name="Murat C."/>
            <person name="Sun H."/>
            <person name="Tunlid A."/>
            <person name="Henrissat B."/>
            <person name="Grigoriev I.V."/>
            <person name="Hibbett D.S."/>
            <person name="Martin F."/>
            <person name="Nordberg H.P."/>
            <person name="Cantor M.N."/>
            <person name="Hua S.X."/>
        </authorList>
    </citation>
    <scope>NUCLEOTIDE SEQUENCE [LARGE SCALE GENOMIC DNA]</scope>
    <source>
        <strain evidence="1 2">F 1598</strain>
    </source>
</reference>
<organism evidence="1 2">
    <name type="scientific">Piloderma croceum (strain F 1598)</name>
    <dbReference type="NCBI Taxonomy" id="765440"/>
    <lineage>
        <taxon>Eukaryota</taxon>
        <taxon>Fungi</taxon>
        <taxon>Dikarya</taxon>
        <taxon>Basidiomycota</taxon>
        <taxon>Agaricomycotina</taxon>
        <taxon>Agaricomycetes</taxon>
        <taxon>Agaricomycetidae</taxon>
        <taxon>Atheliales</taxon>
        <taxon>Atheliaceae</taxon>
        <taxon>Piloderma</taxon>
    </lineage>
</organism>
<dbReference type="Proteomes" id="UP000054166">
    <property type="component" value="Unassembled WGS sequence"/>
</dbReference>
<proteinExistence type="predicted"/>
<accession>A0A0C3EYU0</accession>
<dbReference type="AlphaFoldDB" id="A0A0C3EYU0"/>
<name>A0A0C3EYU0_PILCF</name>
<evidence type="ECO:0000313" key="1">
    <source>
        <dbReference type="EMBL" id="KIM72911.1"/>
    </source>
</evidence>
<evidence type="ECO:0000313" key="2">
    <source>
        <dbReference type="Proteomes" id="UP000054166"/>
    </source>
</evidence>
<dbReference type="HOGENOM" id="CLU_2905000_0_0_1"/>